<evidence type="ECO:0000313" key="1">
    <source>
        <dbReference type="EMBL" id="MFD1736359.1"/>
    </source>
</evidence>
<sequence length="126" mass="14307">MKGKELVDAIDFKKLTIVELQIKIEQLQERYPERNKIIYVTQIGTIEADLQMQMAETLNQEPILGTALSQYELNPAIDINDKEIVNTTACIYLKNVKLTPFSSLNSPVHLEEFVLFSDHLLGITTA</sequence>
<evidence type="ECO:0000313" key="2">
    <source>
        <dbReference type="Proteomes" id="UP001597214"/>
    </source>
</evidence>
<gene>
    <name evidence="1" type="ORF">ACFSCX_07255</name>
</gene>
<protein>
    <submittedName>
        <fullName evidence="1">Uncharacterized protein</fullName>
    </submittedName>
</protein>
<dbReference type="RefSeq" id="WP_377927508.1">
    <property type="nucleotide sequence ID" value="NZ_JBHUEM010000007.1"/>
</dbReference>
<dbReference type="Proteomes" id="UP001597214">
    <property type="component" value="Unassembled WGS sequence"/>
</dbReference>
<name>A0ABW4LNL4_9BACI</name>
<comment type="caution">
    <text evidence="1">The sequence shown here is derived from an EMBL/GenBank/DDBJ whole genome shotgun (WGS) entry which is preliminary data.</text>
</comment>
<accession>A0ABW4LNL4</accession>
<reference evidence="2" key="1">
    <citation type="journal article" date="2019" name="Int. J. Syst. Evol. Microbiol.">
        <title>The Global Catalogue of Microorganisms (GCM) 10K type strain sequencing project: providing services to taxonomists for standard genome sequencing and annotation.</title>
        <authorList>
            <consortium name="The Broad Institute Genomics Platform"/>
            <consortium name="The Broad Institute Genome Sequencing Center for Infectious Disease"/>
            <person name="Wu L."/>
            <person name="Ma J."/>
        </authorList>
    </citation>
    <scope>NUCLEOTIDE SEQUENCE [LARGE SCALE GENOMIC DNA]</scope>
    <source>
        <strain evidence="2">CCUG 49339</strain>
    </source>
</reference>
<keyword evidence="2" id="KW-1185">Reference proteome</keyword>
<organism evidence="1 2">
    <name type="scientific">Bacillus salitolerans</name>
    <dbReference type="NCBI Taxonomy" id="1437434"/>
    <lineage>
        <taxon>Bacteria</taxon>
        <taxon>Bacillati</taxon>
        <taxon>Bacillota</taxon>
        <taxon>Bacilli</taxon>
        <taxon>Bacillales</taxon>
        <taxon>Bacillaceae</taxon>
        <taxon>Bacillus</taxon>
    </lineage>
</organism>
<dbReference type="EMBL" id="JBHUEM010000007">
    <property type="protein sequence ID" value="MFD1736359.1"/>
    <property type="molecule type" value="Genomic_DNA"/>
</dbReference>
<proteinExistence type="predicted"/>